<accession>A0A6L2MKQ2</accession>
<comment type="caution">
    <text evidence="3">The sequence shown here is derived from an EMBL/GenBank/DDBJ whole genome shotgun (WGS) entry which is preliminary data.</text>
</comment>
<dbReference type="InterPro" id="IPR025558">
    <property type="entry name" value="DUF4283"/>
</dbReference>
<feature type="compositionally biased region" description="Polar residues" evidence="1">
    <location>
        <begin position="208"/>
        <end position="217"/>
    </location>
</feature>
<reference evidence="3" key="1">
    <citation type="journal article" date="2019" name="Sci. Rep.">
        <title>Draft genome of Tanacetum cinerariifolium, the natural source of mosquito coil.</title>
        <authorList>
            <person name="Yamashiro T."/>
            <person name="Shiraishi A."/>
            <person name="Satake H."/>
            <person name="Nakayama K."/>
        </authorList>
    </citation>
    <scope>NUCLEOTIDE SEQUENCE</scope>
</reference>
<evidence type="ECO:0000256" key="1">
    <source>
        <dbReference type="SAM" id="MobiDB-lite"/>
    </source>
</evidence>
<gene>
    <name evidence="3" type="ORF">Tci_046559</name>
</gene>
<feature type="region of interest" description="Disordered" evidence="1">
    <location>
        <begin position="201"/>
        <end position="229"/>
    </location>
</feature>
<name>A0A6L2MKQ2_TANCI</name>
<dbReference type="Pfam" id="PF14111">
    <property type="entry name" value="DUF4283"/>
    <property type="match status" value="1"/>
</dbReference>
<dbReference type="EMBL" id="BKCJ010006911">
    <property type="protein sequence ID" value="GEU74581.1"/>
    <property type="molecule type" value="Genomic_DNA"/>
</dbReference>
<organism evidence="3">
    <name type="scientific">Tanacetum cinerariifolium</name>
    <name type="common">Dalmatian daisy</name>
    <name type="synonym">Chrysanthemum cinerariifolium</name>
    <dbReference type="NCBI Taxonomy" id="118510"/>
    <lineage>
        <taxon>Eukaryota</taxon>
        <taxon>Viridiplantae</taxon>
        <taxon>Streptophyta</taxon>
        <taxon>Embryophyta</taxon>
        <taxon>Tracheophyta</taxon>
        <taxon>Spermatophyta</taxon>
        <taxon>Magnoliopsida</taxon>
        <taxon>eudicotyledons</taxon>
        <taxon>Gunneridae</taxon>
        <taxon>Pentapetalae</taxon>
        <taxon>asterids</taxon>
        <taxon>campanulids</taxon>
        <taxon>Asterales</taxon>
        <taxon>Asteraceae</taxon>
        <taxon>Asteroideae</taxon>
        <taxon>Anthemideae</taxon>
        <taxon>Anthemidinae</taxon>
        <taxon>Tanacetum</taxon>
    </lineage>
</organism>
<protein>
    <recommendedName>
        <fullName evidence="2">DUF4283 domain-containing protein</fullName>
    </recommendedName>
</protein>
<sequence>MFNPQHQRVAYPVVANYVRNTWGKYGLVKSMLNSSTGLFSFQFGSMDGLNVMFENGPRFIRNHSLILKKWNPDVNLLQEDVGNVPVWVKLHGIPVTAFSEDGLSGRSSYARTMIELKADAELKDTIVVTMPKLIREGFYTCTVRVKYEWKPPRCACCKVFGHPQEECRKNLGLGVAKNMKKTSQAPKGFLVGSKMGLKPAKEYRPVSKNPTTNASGNKKNDVEPTNKVSNSNPFDVLNFVENDMDLESCSISTTLIIEKIGNIENLIRYGKVNLVKDEGVPVKKVEYSSNYDSEDEVASVDNDIARSMASEEGNTNNHLSLTSLMVLDYIT</sequence>
<dbReference type="AlphaFoldDB" id="A0A6L2MKQ2"/>
<feature type="domain" description="DUF4283" evidence="2">
    <location>
        <begin position="14"/>
        <end position="76"/>
    </location>
</feature>
<dbReference type="PANTHER" id="PTHR31286:SF99">
    <property type="entry name" value="DUF4283 DOMAIN-CONTAINING PROTEIN"/>
    <property type="match status" value="1"/>
</dbReference>
<dbReference type="InterPro" id="IPR040256">
    <property type="entry name" value="At4g02000-like"/>
</dbReference>
<dbReference type="PANTHER" id="PTHR31286">
    <property type="entry name" value="GLYCINE-RICH CELL WALL STRUCTURAL PROTEIN 1.8-LIKE"/>
    <property type="match status" value="1"/>
</dbReference>
<evidence type="ECO:0000259" key="2">
    <source>
        <dbReference type="Pfam" id="PF14111"/>
    </source>
</evidence>
<proteinExistence type="predicted"/>
<evidence type="ECO:0000313" key="3">
    <source>
        <dbReference type="EMBL" id="GEU74581.1"/>
    </source>
</evidence>